<sequence length="1084" mass="114509">MSALDRGPLTDQQRRLWFLDRLDPGDPAHHISTTVLLRGRLDADRLARAFDTVAARHECLHTRFVESAGEPVAEVLPPRPTPVLRADLPDEDAARRAVAELLLAPFDLSAGHLVRIALFRLDAERHVLCIVAHHIIGDGWSLNLLFSQAADVYRGAEPAAPALRYLDYARTHQGTDEAALAYWRAALADAPVLELPLDRERPRRRTSAGLVASRVFDDGVWTSVQEVARELRCTPFMVLMTVYQLTLAQVSGQDEVCVGTPLAGRDEVAAESVFGYFVRMLVLRGDLSGDVVFRELARRTRTACLGAFAHSWTPFEELVADAGARRDPRRNPLFQAAFTLHTTMDTSANGFEGFEGVAVEAFGEGARRTVTDVAMDVFVSSTAIAPRADRDRMEVVLTASADLFDQATADDLADRFAAVLRAVLEDPDVRVGDLPLVSGAERTELLRIGAGPPVATDAGASPLARVELAAALAPGAVAIHSGRERMTRGQLWADSGDLADRLRAAGAGPGNLVGVSLPRGPRQIVALLAIWRCGAGYVPLDPELPDRRLRMLMEQAGVAAVVAADGVGRGADTPTVVADPAFVVFTSGSTGVPKPVLIGRAAVAERVAWMVGAYRLTGDDRVVQFADLGFDAHAEEIWPALAVGAPLVLLPEGPRSLPEVLAADPEITVLDLPTAYWHALLDLEPAWPRALRLVVLGGEQVDAAAIGRWRERHGDRIRLVNTYGPSEATVIATATDLTAADAVSGAGTEDGAGAGAGIGTGTGTGTGAGAGIGTGTGIGTGIGTGAGAGIGSGTGTGSGRRPPIGRPIGGVRAYVLDAAGRLVPRGAAGELCLAGAGLADGYLGRPDLTAERFEADPYGGGLMYRTGDRARWRRDEPVLEFLGRLDRQLKVRGVRIEPGEVEAVVTGHPKVGRAVVTAFGESLVAYVTGTAGADEVRAFCAERLPALLVPDVVVVLDTLPLTARGKVDVRALPVPEADAPRPVFEAPRTEAEELVASIFAELLPVRRVGAHDDFFVLGGHSLLAVRVIARVRAVVGLEVPVRLLFDRPTVAGFAEAVEAALVAEIDQLTEAEAEAQLAARTEAG</sequence>
<evidence type="ECO:0000259" key="4">
    <source>
        <dbReference type="PROSITE" id="PS50075"/>
    </source>
</evidence>
<organism evidence="5 6">
    <name type="scientific">Catenulispora subtropica</name>
    <dbReference type="NCBI Taxonomy" id="450798"/>
    <lineage>
        <taxon>Bacteria</taxon>
        <taxon>Bacillati</taxon>
        <taxon>Actinomycetota</taxon>
        <taxon>Actinomycetes</taxon>
        <taxon>Catenulisporales</taxon>
        <taxon>Catenulisporaceae</taxon>
        <taxon>Catenulispora</taxon>
    </lineage>
</organism>
<dbReference type="InterPro" id="IPR045851">
    <property type="entry name" value="AMP-bd_C_sf"/>
</dbReference>
<dbReference type="Pfam" id="PF00501">
    <property type="entry name" value="AMP-binding"/>
    <property type="match status" value="3"/>
</dbReference>
<comment type="caution">
    <text evidence="5">The sequence shown here is derived from an EMBL/GenBank/DDBJ whole genome shotgun (WGS) entry which is preliminary data.</text>
</comment>
<dbReference type="Gene3D" id="3.30.559.30">
    <property type="entry name" value="Nonribosomal peptide synthetase, condensation domain"/>
    <property type="match status" value="1"/>
</dbReference>
<reference evidence="5 6" key="1">
    <citation type="journal article" date="2019" name="Int. J. Syst. Evol. Microbiol.">
        <title>The Global Catalogue of Microorganisms (GCM) 10K type strain sequencing project: providing services to taxonomists for standard genome sequencing and annotation.</title>
        <authorList>
            <consortium name="The Broad Institute Genomics Platform"/>
            <consortium name="The Broad Institute Genome Sequencing Center for Infectious Disease"/>
            <person name="Wu L."/>
            <person name="Ma J."/>
        </authorList>
    </citation>
    <scope>NUCLEOTIDE SEQUENCE [LARGE SCALE GENOMIC DNA]</scope>
    <source>
        <strain evidence="5 6">JCM 16013</strain>
    </source>
</reference>
<evidence type="ECO:0000313" key="5">
    <source>
        <dbReference type="EMBL" id="GAA1971994.1"/>
    </source>
</evidence>
<dbReference type="SUPFAM" id="SSF56801">
    <property type="entry name" value="Acetyl-CoA synthetase-like"/>
    <property type="match status" value="1"/>
</dbReference>
<dbReference type="Gene3D" id="3.30.300.30">
    <property type="match status" value="1"/>
</dbReference>
<name>A0ABN2RN82_9ACTN</name>
<dbReference type="Gene3D" id="1.10.1200.10">
    <property type="entry name" value="ACP-like"/>
    <property type="match status" value="1"/>
</dbReference>
<gene>
    <name evidence="5" type="ORF">GCM10009838_34350</name>
</gene>
<dbReference type="Pfam" id="PF13193">
    <property type="entry name" value="AMP-binding_C"/>
    <property type="match status" value="1"/>
</dbReference>
<protein>
    <recommendedName>
        <fullName evidence="4">Carrier domain-containing protein</fullName>
    </recommendedName>
</protein>
<evidence type="ECO:0000256" key="2">
    <source>
        <dbReference type="ARBA" id="ARBA00022450"/>
    </source>
</evidence>
<keyword evidence="2" id="KW-0596">Phosphopantetheine</keyword>
<dbReference type="PROSITE" id="PS50075">
    <property type="entry name" value="CARRIER"/>
    <property type="match status" value="1"/>
</dbReference>
<comment type="cofactor">
    <cofactor evidence="1">
        <name>pantetheine 4'-phosphate</name>
        <dbReference type="ChEBI" id="CHEBI:47942"/>
    </cofactor>
</comment>
<dbReference type="Pfam" id="PF00550">
    <property type="entry name" value="PP-binding"/>
    <property type="match status" value="1"/>
</dbReference>
<dbReference type="SMART" id="SM00823">
    <property type="entry name" value="PKS_PP"/>
    <property type="match status" value="1"/>
</dbReference>
<dbReference type="InterPro" id="IPR020845">
    <property type="entry name" value="AMP-binding_CS"/>
</dbReference>
<evidence type="ECO:0000256" key="3">
    <source>
        <dbReference type="ARBA" id="ARBA00022553"/>
    </source>
</evidence>
<dbReference type="SUPFAM" id="SSF52777">
    <property type="entry name" value="CoA-dependent acyltransferases"/>
    <property type="match status" value="2"/>
</dbReference>
<keyword evidence="6" id="KW-1185">Reference proteome</keyword>
<dbReference type="Proteomes" id="UP001499854">
    <property type="component" value="Unassembled WGS sequence"/>
</dbReference>
<dbReference type="InterPro" id="IPR023213">
    <property type="entry name" value="CAT-like_dom_sf"/>
</dbReference>
<dbReference type="InterPro" id="IPR001242">
    <property type="entry name" value="Condensation_dom"/>
</dbReference>
<dbReference type="SUPFAM" id="SSF47336">
    <property type="entry name" value="ACP-like"/>
    <property type="match status" value="1"/>
</dbReference>
<dbReference type="InterPro" id="IPR042099">
    <property type="entry name" value="ANL_N_sf"/>
</dbReference>
<dbReference type="PANTHER" id="PTHR45527:SF1">
    <property type="entry name" value="FATTY ACID SYNTHASE"/>
    <property type="match status" value="1"/>
</dbReference>
<dbReference type="InterPro" id="IPR009081">
    <property type="entry name" value="PP-bd_ACP"/>
</dbReference>
<dbReference type="CDD" id="cd19531">
    <property type="entry name" value="LCL_NRPS-like"/>
    <property type="match status" value="1"/>
</dbReference>
<dbReference type="RefSeq" id="WP_344658032.1">
    <property type="nucleotide sequence ID" value="NZ_BAAAQM010000017.1"/>
</dbReference>
<dbReference type="Gene3D" id="3.40.50.12780">
    <property type="entry name" value="N-terminal domain of ligase-like"/>
    <property type="match status" value="2"/>
</dbReference>
<dbReference type="PANTHER" id="PTHR45527">
    <property type="entry name" value="NONRIBOSOMAL PEPTIDE SYNTHETASE"/>
    <property type="match status" value="1"/>
</dbReference>
<dbReference type="InterPro" id="IPR036736">
    <property type="entry name" value="ACP-like_sf"/>
</dbReference>
<dbReference type="CDD" id="cd05930">
    <property type="entry name" value="A_NRPS"/>
    <property type="match status" value="1"/>
</dbReference>
<dbReference type="EMBL" id="BAAAQM010000017">
    <property type="protein sequence ID" value="GAA1971994.1"/>
    <property type="molecule type" value="Genomic_DNA"/>
</dbReference>
<dbReference type="InterPro" id="IPR000873">
    <property type="entry name" value="AMP-dep_synth/lig_dom"/>
</dbReference>
<accession>A0ABN2RN82</accession>
<proteinExistence type="predicted"/>
<dbReference type="Pfam" id="PF00668">
    <property type="entry name" value="Condensation"/>
    <property type="match status" value="1"/>
</dbReference>
<keyword evidence="3" id="KW-0597">Phosphoprotein</keyword>
<evidence type="ECO:0000313" key="6">
    <source>
        <dbReference type="Proteomes" id="UP001499854"/>
    </source>
</evidence>
<dbReference type="InterPro" id="IPR020806">
    <property type="entry name" value="PKS_PP-bd"/>
</dbReference>
<evidence type="ECO:0000256" key="1">
    <source>
        <dbReference type="ARBA" id="ARBA00001957"/>
    </source>
</evidence>
<dbReference type="PROSITE" id="PS00455">
    <property type="entry name" value="AMP_BINDING"/>
    <property type="match status" value="1"/>
</dbReference>
<dbReference type="Gene3D" id="3.30.559.10">
    <property type="entry name" value="Chloramphenicol acetyltransferase-like domain"/>
    <property type="match status" value="1"/>
</dbReference>
<feature type="domain" description="Carrier" evidence="4">
    <location>
        <begin position="986"/>
        <end position="1061"/>
    </location>
</feature>
<dbReference type="InterPro" id="IPR025110">
    <property type="entry name" value="AMP-bd_C"/>
</dbReference>